<dbReference type="EMBL" id="NXLX01000023">
    <property type="protein sequence ID" value="RDU71992.1"/>
    <property type="molecule type" value="Genomic_DNA"/>
</dbReference>
<protein>
    <submittedName>
        <fullName evidence="1">Uncharacterized protein</fullName>
    </submittedName>
</protein>
<name>A0A3D8J383_9HELI</name>
<comment type="caution">
    <text evidence="1">The sequence shown here is derived from an EMBL/GenBank/DDBJ whole genome shotgun (WGS) entry which is preliminary data.</text>
</comment>
<evidence type="ECO:0000313" key="2">
    <source>
        <dbReference type="Proteomes" id="UP000256695"/>
    </source>
</evidence>
<dbReference type="RefSeq" id="WP_115579580.1">
    <property type="nucleotide sequence ID" value="NZ_NXLX01000023.1"/>
</dbReference>
<sequence>MFISSNGEDDEYGIEKVVIESMRVAQAKMKVATKILEEEISVNPQSTSYIINNSKRYQNILVFQDFLKTQIQKDILDTNNLKQASFFRLRTYLVFIGFYYSIFLCGDTETSTPLYFGKLDSEGRFESLSYIFFD</sequence>
<organism evidence="1 2">
    <name type="scientific">Helicobacter anseris</name>
    <dbReference type="NCBI Taxonomy" id="375926"/>
    <lineage>
        <taxon>Bacteria</taxon>
        <taxon>Pseudomonadati</taxon>
        <taxon>Campylobacterota</taxon>
        <taxon>Epsilonproteobacteria</taxon>
        <taxon>Campylobacterales</taxon>
        <taxon>Helicobacteraceae</taxon>
        <taxon>Helicobacter</taxon>
    </lineage>
</organism>
<proteinExistence type="predicted"/>
<accession>A0A3D8J383</accession>
<keyword evidence="2" id="KW-1185">Reference proteome</keyword>
<gene>
    <name evidence="1" type="ORF">CQA57_07275</name>
</gene>
<dbReference type="Proteomes" id="UP000256695">
    <property type="component" value="Unassembled WGS sequence"/>
</dbReference>
<evidence type="ECO:0000313" key="1">
    <source>
        <dbReference type="EMBL" id="RDU71992.1"/>
    </source>
</evidence>
<reference evidence="1 2" key="1">
    <citation type="submission" date="2018-04" db="EMBL/GenBank/DDBJ databases">
        <title>Novel Campyloabacter and Helicobacter Species and Strains.</title>
        <authorList>
            <person name="Mannion A.J."/>
            <person name="Shen Z."/>
            <person name="Fox J.G."/>
        </authorList>
    </citation>
    <scope>NUCLEOTIDE SEQUENCE [LARGE SCALE GENOMIC DNA]</scope>
    <source>
        <strain evidence="1 2">MIT 04-9362</strain>
    </source>
</reference>
<dbReference type="AlphaFoldDB" id="A0A3D8J383"/>